<name>A0A017SWH4_9BACT</name>
<evidence type="ECO:0000313" key="2">
    <source>
        <dbReference type="Proteomes" id="UP000019678"/>
    </source>
</evidence>
<dbReference type="EMBL" id="ASRX01000083">
    <property type="protein sequence ID" value="EYF01324.1"/>
    <property type="molecule type" value="Genomic_DNA"/>
</dbReference>
<dbReference type="STRING" id="1192034.CAP_8366"/>
<evidence type="ECO:0008006" key="3">
    <source>
        <dbReference type="Google" id="ProtNLM"/>
    </source>
</evidence>
<keyword evidence="2" id="KW-1185">Reference proteome</keyword>
<evidence type="ECO:0000313" key="1">
    <source>
        <dbReference type="EMBL" id="EYF01324.1"/>
    </source>
</evidence>
<dbReference type="Gene3D" id="2.60.120.560">
    <property type="entry name" value="Exo-inulinase, domain 1"/>
    <property type="match status" value="1"/>
</dbReference>
<dbReference type="AlphaFoldDB" id="A0A017SWH4"/>
<organism evidence="1 2">
    <name type="scientific">Chondromyces apiculatus DSM 436</name>
    <dbReference type="NCBI Taxonomy" id="1192034"/>
    <lineage>
        <taxon>Bacteria</taxon>
        <taxon>Pseudomonadati</taxon>
        <taxon>Myxococcota</taxon>
        <taxon>Polyangia</taxon>
        <taxon>Polyangiales</taxon>
        <taxon>Polyangiaceae</taxon>
        <taxon>Chondromyces</taxon>
    </lineage>
</organism>
<reference evidence="1 2" key="1">
    <citation type="submission" date="2013-05" db="EMBL/GenBank/DDBJ databases">
        <title>Genome assembly of Chondromyces apiculatus DSM 436.</title>
        <authorList>
            <person name="Sharma G."/>
            <person name="Khatri I."/>
            <person name="Kaur C."/>
            <person name="Mayilraj S."/>
            <person name="Subramanian S."/>
        </authorList>
    </citation>
    <scope>NUCLEOTIDE SEQUENCE [LARGE SCALE GENOMIC DNA]</scope>
    <source>
        <strain evidence="1 2">DSM 436</strain>
    </source>
</reference>
<accession>A0A017SWH4</accession>
<protein>
    <recommendedName>
        <fullName evidence="3">Farnesoic acid O-methyl transferase domain-containing protein</fullName>
    </recommendedName>
</protein>
<sequence length="201" mass="22335">MKTVPSGPQAAFLDDFERAELGAEWNALSPRWKIVSGRLCARGARNKGVWLRRALPVNAVVEFDAIAESETGDLKAEVWGDGQSGATGTSYTDATSYLVILGGWKNTMHVLARMDEHGEDRFEVEVDPESDDERARPVSPGQVYRFRVERSDGRTVRWSVNGISYFELADPEPLAGRGHEHLGFNNWDAPVCFDNVRVSPL</sequence>
<dbReference type="Proteomes" id="UP000019678">
    <property type="component" value="Unassembled WGS sequence"/>
</dbReference>
<dbReference type="RefSeq" id="WP_231511910.1">
    <property type="nucleotide sequence ID" value="NZ_ASRX01000083.1"/>
</dbReference>
<proteinExistence type="predicted"/>
<dbReference type="eggNOG" id="ENOG5032JQZ">
    <property type="taxonomic scope" value="Bacteria"/>
</dbReference>
<gene>
    <name evidence="1" type="ORF">CAP_8366</name>
</gene>
<comment type="caution">
    <text evidence="1">The sequence shown here is derived from an EMBL/GenBank/DDBJ whole genome shotgun (WGS) entry which is preliminary data.</text>
</comment>